<gene>
    <name evidence="3" type="ORF">J8273_5393</name>
</gene>
<name>A0A8J6AZS7_9EUKA</name>
<protein>
    <submittedName>
        <fullName evidence="3">Putative aggregation factor core protein MAFp3 isoform C</fullName>
    </submittedName>
</protein>
<reference evidence="3" key="1">
    <citation type="submission" date="2021-05" db="EMBL/GenBank/DDBJ databases">
        <title>A free-living protist that lacks canonical eukaryotic 1 DNA replication and segregation systems.</title>
        <authorList>
            <person name="Salas-Leiva D.E."/>
            <person name="Tromer E.C."/>
            <person name="Curtis B.A."/>
            <person name="Jerlstrom-Hultqvist J."/>
            <person name="Kolisko M."/>
            <person name="Yi Z."/>
            <person name="Salas-Leiva J.S."/>
            <person name="Gallot-Lavallee L."/>
            <person name="Kops G.J.P.L."/>
            <person name="Archibald J.M."/>
            <person name="Simpson A.G.B."/>
            <person name="Roger A.J."/>
        </authorList>
    </citation>
    <scope>NUCLEOTIDE SEQUENCE</scope>
    <source>
        <strain evidence="3">BICM</strain>
    </source>
</reference>
<keyword evidence="2" id="KW-0472">Membrane</keyword>
<feature type="transmembrane region" description="Helical" evidence="2">
    <location>
        <begin position="375"/>
        <end position="408"/>
    </location>
</feature>
<evidence type="ECO:0000256" key="1">
    <source>
        <dbReference type="SAM" id="MobiDB-lite"/>
    </source>
</evidence>
<dbReference type="PANTHER" id="PTHR36220">
    <property type="entry name" value="UNNAMED PRODUCT"/>
    <property type="match status" value="1"/>
</dbReference>
<dbReference type="EMBL" id="JAHDYR010000038">
    <property type="protein sequence ID" value="KAG9392403.1"/>
    <property type="molecule type" value="Genomic_DNA"/>
</dbReference>
<dbReference type="Gene3D" id="2.130.10.130">
    <property type="entry name" value="Integrin alpha, N-terminal"/>
    <property type="match status" value="1"/>
</dbReference>
<dbReference type="InterPro" id="IPR028994">
    <property type="entry name" value="Integrin_alpha_N"/>
</dbReference>
<accession>A0A8J6AZS7</accession>
<evidence type="ECO:0000256" key="2">
    <source>
        <dbReference type="SAM" id="Phobius"/>
    </source>
</evidence>
<keyword evidence="2" id="KW-1133">Transmembrane helix</keyword>
<organism evidence="3 4">
    <name type="scientific">Carpediemonas membranifera</name>
    <dbReference type="NCBI Taxonomy" id="201153"/>
    <lineage>
        <taxon>Eukaryota</taxon>
        <taxon>Metamonada</taxon>
        <taxon>Carpediemonas-like organisms</taxon>
        <taxon>Carpediemonas</taxon>
    </lineage>
</organism>
<evidence type="ECO:0000313" key="3">
    <source>
        <dbReference type="EMBL" id="KAG9392403.1"/>
    </source>
</evidence>
<proteinExistence type="predicted"/>
<dbReference type="SUPFAM" id="SSF69322">
    <property type="entry name" value="Tricorn protease domain 2"/>
    <property type="match status" value="1"/>
</dbReference>
<comment type="caution">
    <text evidence="3">The sequence shown here is derived from an EMBL/GenBank/DDBJ whole genome shotgun (WGS) entry which is preliminary data.</text>
</comment>
<sequence>MLLLLLIVLVYASNPLLQEIESPLDASASFGTSISIADGTMVVGSPDFSESYSNGGIASIYSWDGSKWTFLHSVDAEDAAANFVYFSLVSTVQGSTMALSAFDREADNGSVFIFVQAGSTWTLSQVIPEEASKFGGALALCGTTLAVGAYDANQHGAVHIFTRADAANPFVHQVTLVDPAPATGAQFGTHVALYDNTAVVSTTTGRVVTFTRAGSAWSAGQVLTSPFMETEPQFGAAIALTESYLAVSAPGSGTVAVYTRYNGVWAIQGVLAPDTLPDSSEFGADIAMVQSAGQAATLAVLDSSDGRAFVFVFDGRWVLQGAARPKNSKATAVSLSDTVLVMGMPECDSVAVYDLSSVTEVDTAAASTFMTIMHFVWMVFLIFVATAFIGGVVLLITFVAIGAGILCLGVFGINTAHPKLDDEGVFHLIEETEDTVETFIDDDEDGLGPDDDLPSDETEPATTDRCASMV</sequence>
<feature type="compositionally biased region" description="Acidic residues" evidence="1">
    <location>
        <begin position="442"/>
        <end position="459"/>
    </location>
</feature>
<dbReference type="AlphaFoldDB" id="A0A8J6AZS7"/>
<dbReference type="PANTHER" id="PTHR36220:SF1">
    <property type="entry name" value="GAMMA TUBULIN COMPLEX COMPONENT C-TERMINAL DOMAIN-CONTAINING PROTEIN"/>
    <property type="match status" value="1"/>
</dbReference>
<keyword evidence="2" id="KW-0812">Transmembrane</keyword>
<keyword evidence="4" id="KW-1185">Reference proteome</keyword>
<evidence type="ECO:0000313" key="4">
    <source>
        <dbReference type="Proteomes" id="UP000717585"/>
    </source>
</evidence>
<feature type="region of interest" description="Disordered" evidence="1">
    <location>
        <begin position="442"/>
        <end position="470"/>
    </location>
</feature>
<dbReference type="Proteomes" id="UP000717585">
    <property type="component" value="Unassembled WGS sequence"/>
</dbReference>